<evidence type="ECO:0000313" key="3">
    <source>
        <dbReference type="Proteomes" id="UP000273778"/>
    </source>
</evidence>
<accession>A0A3N4DN78</accession>
<dbReference type="EMBL" id="CP034073">
    <property type="protein sequence ID" value="AZG36266.1"/>
    <property type="molecule type" value="Genomic_DNA"/>
</dbReference>
<name>A0A3N4DN78_9GAMM</name>
<dbReference type="EMBL" id="RKKB01000013">
    <property type="protein sequence ID" value="RPA27363.1"/>
    <property type="molecule type" value="Genomic_DNA"/>
</dbReference>
<reference evidence="4" key="2">
    <citation type="submission" date="2018-11" db="EMBL/GenBank/DDBJ databases">
        <title>Shewanella sp. R106.</title>
        <authorList>
            <person name="Hwang Y.J."/>
            <person name="Hwang C.Y."/>
        </authorList>
    </citation>
    <scope>NUCLEOTIDE SEQUENCE [LARGE SCALE GENOMIC DNA]</scope>
    <source>
        <strain evidence="4">R106</strain>
    </source>
</reference>
<dbReference type="PANTHER" id="PTHR33221:SF2">
    <property type="entry name" value="TRANSCRIPTIONAL REGULATOR"/>
    <property type="match status" value="1"/>
</dbReference>
<organism evidence="2 4">
    <name type="scientific">Shewanella psychromarinicola</name>
    <dbReference type="NCBI Taxonomy" id="2487742"/>
    <lineage>
        <taxon>Bacteria</taxon>
        <taxon>Pseudomonadati</taxon>
        <taxon>Pseudomonadota</taxon>
        <taxon>Gammaproteobacteria</taxon>
        <taxon>Alteromonadales</taxon>
        <taxon>Shewanellaceae</taxon>
        <taxon>Shewanella</taxon>
    </lineage>
</organism>
<sequence length="149" mass="16327">MIRISRMADYALLVVFKMCGREELITLDNLCELTALPLPTLRKLMRALTHSKLVESVRGPHGGYKLSSQPDQISIAEVIEAIDGPIALTECVKLDGGDCEIVDTCGLKGNWNIVNRLISNALHNVKLDAMGKAPMDVKRLKSALITISE</sequence>
<evidence type="ECO:0000313" key="4">
    <source>
        <dbReference type="Proteomes" id="UP000278855"/>
    </source>
</evidence>
<dbReference type="AlphaFoldDB" id="A0A3N4DN78"/>
<dbReference type="Proteomes" id="UP000278855">
    <property type="component" value="Unassembled WGS sequence"/>
</dbReference>
<dbReference type="NCBIfam" id="TIGR02944">
    <property type="entry name" value="suf_reg_Xantho"/>
    <property type="match status" value="1"/>
</dbReference>
<dbReference type="InterPro" id="IPR036388">
    <property type="entry name" value="WH-like_DNA-bd_sf"/>
</dbReference>
<reference evidence="2" key="3">
    <citation type="submission" date="2018-11" db="EMBL/GenBank/DDBJ databases">
        <authorList>
            <person name="Hwang Y.J."/>
            <person name="Hwang C.Y."/>
        </authorList>
    </citation>
    <scope>NUCLEOTIDE SEQUENCE</scope>
    <source>
        <strain evidence="2">R106</strain>
    </source>
</reference>
<dbReference type="InterPro" id="IPR000944">
    <property type="entry name" value="Tscrpt_reg_Rrf2"/>
</dbReference>
<dbReference type="GO" id="GO:0003700">
    <property type="term" value="F:DNA-binding transcription factor activity"/>
    <property type="evidence" value="ECO:0007669"/>
    <property type="project" value="TreeGrafter"/>
</dbReference>
<dbReference type="Gene3D" id="1.10.10.10">
    <property type="entry name" value="Winged helix-like DNA-binding domain superfamily/Winged helix DNA-binding domain"/>
    <property type="match status" value="1"/>
</dbReference>
<evidence type="ECO:0000313" key="1">
    <source>
        <dbReference type="EMBL" id="AZG36266.1"/>
    </source>
</evidence>
<dbReference type="SUPFAM" id="SSF46785">
    <property type="entry name" value="Winged helix' DNA-binding domain"/>
    <property type="match status" value="1"/>
</dbReference>
<proteinExistence type="predicted"/>
<dbReference type="OrthoDB" id="9808360at2"/>
<dbReference type="RefSeq" id="WP_101031494.1">
    <property type="nucleotide sequence ID" value="NZ_CP034073.1"/>
</dbReference>
<evidence type="ECO:0000313" key="2">
    <source>
        <dbReference type="EMBL" id="RPA27363.1"/>
    </source>
</evidence>
<dbReference type="InterPro" id="IPR014290">
    <property type="entry name" value="SUF_FeS_clus_asmbl_reg"/>
</dbReference>
<dbReference type="PROSITE" id="PS51197">
    <property type="entry name" value="HTH_RRF2_2"/>
    <property type="match status" value="1"/>
</dbReference>
<gene>
    <name evidence="2" type="ORF">EGC77_17475</name>
    <name evidence="1" type="ORF">EGC80_16205</name>
</gene>
<dbReference type="InterPro" id="IPR036390">
    <property type="entry name" value="WH_DNA-bd_sf"/>
</dbReference>
<dbReference type="Proteomes" id="UP000273778">
    <property type="component" value="Chromosome"/>
</dbReference>
<dbReference type="KEGG" id="spsr:EGC80_16205"/>
<dbReference type="PANTHER" id="PTHR33221">
    <property type="entry name" value="WINGED HELIX-TURN-HELIX TRANSCRIPTIONAL REGULATOR, RRF2 FAMILY"/>
    <property type="match status" value="1"/>
</dbReference>
<keyword evidence="3" id="KW-1185">Reference proteome</keyword>
<reference evidence="1 3" key="1">
    <citation type="submission" date="2018-11" db="EMBL/GenBank/DDBJ databases">
        <title>Shewanella sp. M2.</title>
        <authorList>
            <person name="Hwang Y.J."/>
            <person name="Hwang C.Y."/>
        </authorList>
    </citation>
    <scope>NUCLEOTIDE SEQUENCE [LARGE SCALE GENOMIC DNA]</scope>
    <source>
        <strain evidence="1 3">M2</strain>
    </source>
</reference>
<dbReference type="Pfam" id="PF02082">
    <property type="entry name" value="Rrf2"/>
    <property type="match status" value="1"/>
</dbReference>
<protein>
    <submittedName>
        <fullName evidence="2">SUF system Fe-S cluster assembly regulator</fullName>
    </submittedName>
</protein>
<dbReference type="GO" id="GO:0005829">
    <property type="term" value="C:cytosol"/>
    <property type="evidence" value="ECO:0007669"/>
    <property type="project" value="TreeGrafter"/>
</dbReference>
<dbReference type="NCBIfam" id="TIGR00738">
    <property type="entry name" value="rrf2_super"/>
    <property type="match status" value="1"/>
</dbReference>